<reference evidence="3 4" key="1">
    <citation type="journal article" date="2015" name="Genome Biol.">
        <title>Comparative genomics of Steinernema reveals deeply conserved gene regulatory networks.</title>
        <authorList>
            <person name="Dillman A.R."/>
            <person name="Macchietto M."/>
            <person name="Porter C.F."/>
            <person name="Rogers A."/>
            <person name="Williams B."/>
            <person name="Antoshechkin I."/>
            <person name="Lee M.M."/>
            <person name="Goodwin Z."/>
            <person name="Lu X."/>
            <person name="Lewis E.E."/>
            <person name="Goodrich-Blair H."/>
            <person name="Stock S.P."/>
            <person name="Adams B.J."/>
            <person name="Sternberg P.W."/>
            <person name="Mortazavi A."/>
        </authorList>
    </citation>
    <scope>NUCLEOTIDE SEQUENCE [LARGE SCALE GENOMIC DNA]</scope>
    <source>
        <strain evidence="3 4">ALL</strain>
    </source>
</reference>
<dbReference type="GO" id="GO:0046982">
    <property type="term" value="F:protein heterodimerization activity"/>
    <property type="evidence" value="ECO:0007669"/>
    <property type="project" value="InterPro"/>
</dbReference>
<evidence type="ECO:0000256" key="1">
    <source>
        <dbReference type="ARBA" id="ARBA00017484"/>
    </source>
</evidence>
<comment type="caution">
    <text evidence="3">The sequence shown here is derived from an EMBL/GenBank/DDBJ whole genome shotgun (WGS) entry which is preliminary data.</text>
</comment>
<keyword evidence="4" id="KW-1185">Reference proteome</keyword>
<evidence type="ECO:0000313" key="4">
    <source>
        <dbReference type="Proteomes" id="UP000298663"/>
    </source>
</evidence>
<dbReference type="Proteomes" id="UP000298663">
    <property type="component" value="Unassembled WGS sequence"/>
</dbReference>
<evidence type="ECO:0000313" key="3">
    <source>
        <dbReference type="EMBL" id="TKR62413.1"/>
    </source>
</evidence>
<accession>A0A4U5M266</accession>
<organism evidence="3 4">
    <name type="scientific">Steinernema carpocapsae</name>
    <name type="common">Entomopathogenic nematode</name>
    <dbReference type="NCBI Taxonomy" id="34508"/>
    <lineage>
        <taxon>Eukaryota</taxon>
        <taxon>Metazoa</taxon>
        <taxon>Ecdysozoa</taxon>
        <taxon>Nematoda</taxon>
        <taxon>Chromadorea</taxon>
        <taxon>Rhabditida</taxon>
        <taxon>Tylenchina</taxon>
        <taxon>Panagrolaimomorpha</taxon>
        <taxon>Strongyloidoidea</taxon>
        <taxon>Steinernematidae</taxon>
        <taxon>Steinernema</taxon>
    </lineage>
</organism>
<dbReference type="AlphaFoldDB" id="A0A4U5M266"/>
<dbReference type="OrthoDB" id="2193432at2759"/>
<proteinExistence type="predicted"/>
<dbReference type="PANTHER" id="PTHR21614:SF0">
    <property type="entry name" value="GEO08385P1"/>
    <property type="match status" value="1"/>
</dbReference>
<dbReference type="SUPFAM" id="SSF47113">
    <property type="entry name" value="Histone-fold"/>
    <property type="match status" value="1"/>
</dbReference>
<protein>
    <recommendedName>
        <fullName evidence="1">Transcription initiation factor TFIID subunit 12</fullName>
    </recommendedName>
</protein>
<dbReference type="EMBL" id="AZBU02000010">
    <property type="protein sequence ID" value="TKR62413.1"/>
    <property type="molecule type" value="Genomic_DNA"/>
</dbReference>
<dbReference type="PANTHER" id="PTHR21614">
    <property type="entry name" value="SHORT COILED COIL PROTEIN"/>
    <property type="match status" value="1"/>
</dbReference>
<dbReference type="InterPro" id="IPR009072">
    <property type="entry name" value="Histone-fold"/>
</dbReference>
<gene>
    <name evidence="3" type="ORF">L596_026382</name>
</gene>
<dbReference type="Gene3D" id="1.10.20.10">
    <property type="entry name" value="Histone, subunit A"/>
    <property type="match status" value="1"/>
</dbReference>
<dbReference type="GO" id="GO:0005802">
    <property type="term" value="C:trans-Golgi network"/>
    <property type="evidence" value="ECO:0007669"/>
    <property type="project" value="TreeGrafter"/>
</dbReference>
<feature type="domain" description="Transcription initiation factor TFIID subunit 12" evidence="2">
    <location>
        <begin position="20"/>
        <end position="83"/>
    </location>
</feature>
<dbReference type="Pfam" id="PF03847">
    <property type="entry name" value="TFIID_20kDa"/>
    <property type="match status" value="1"/>
</dbReference>
<dbReference type="InterPro" id="IPR003228">
    <property type="entry name" value="TFIID_TAF12_dom"/>
</dbReference>
<sequence>MAGPSRMPLGSGQLLEPAMLDDIAKQVDATANLDDGVKDALICYVDEYIQLIIEKSADIARHRGSRRIEHRDVAFVLKNFFDMGDLAAQSLAAADEHLNPPNVEDVINGVGLGQQAAANRPNMNAHNQRVALIKKTLKKP</sequence>
<evidence type="ECO:0000259" key="2">
    <source>
        <dbReference type="Pfam" id="PF03847"/>
    </source>
</evidence>
<dbReference type="CDD" id="cd07981">
    <property type="entry name" value="HFD_TAF12"/>
    <property type="match status" value="1"/>
</dbReference>
<reference evidence="3 4" key="2">
    <citation type="journal article" date="2019" name="G3 (Bethesda)">
        <title>Hybrid Assembly of the Genome of the Entomopathogenic Nematode Steinernema carpocapsae Identifies the X-Chromosome.</title>
        <authorList>
            <person name="Serra L."/>
            <person name="Macchietto M."/>
            <person name="Macias-Munoz A."/>
            <person name="McGill C.J."/>
            <person name="Rodriguez I.M."/>
            <person name="Rodriguez B."/>
            <person name="Murad R."/>
            <person name="Mortazavi A."/>
        </authorList>
    </citation>
    <scope>NUCLEOTIDE SEQUENCE [LARGE SCALE GENOMIC DNA]</scope>
    <source>
        <strain evidence="3 4">ALL</strain>
    </source>
</reference>
<dbReference type="GO" id="GO:0006352">
    <property type="term" value="P:DNA-templated transcription initiation"/>
    <property type="evidence" value="ECO:0007669"/>
    <property type="project" value="InterPro"/>
</dbReference>
<name>A0A4U5M266_STECR</name>
<dbReference type="GO" id="GO:0005669">
    <property type="term" value="C:transcription factor TFIID complex"/>
    <property type="evidence" value="ECO:0007669"/>
    <property type="project" value="InterPro"/>
</dbReference>